<evidence type="ECO:0000256" key="3">
    <source>
        <dbReference type="ARBA" id="ARBA00022475"/>
    </source>
</evidence>
<feature type="transmembrane region" description="Helical" evidence="7">
    <location>
        <begin position="43"/>
        <end position="62"/>
    </location>
</feature>
<reference evidence="8 9" key="1">
    <citation type="submission" date="2018-10" db="EMBL/GenBank/DDBJ databases">
        <title>Genomic Encyclopedia of Type Strains, Phase IV (KMG-IV): sequencing the most valuable type-strain genomes for metagenomic binning, comparative biology and taxonomic classification.</title>
        <authorList>
            <person name="Goeker M."/>
        </authorList>
    </citation>
    <scope>NUCLEOTIDE SEQUENCE [LARGE SCALE GENOMIC DNA]</scope>
    <source>
        <strain evidence="8 9">DSM 25080</strain>
    </source>
</reference>
<feature type="transmembrane region" description="Helical" evidence="7">
    <location>
        <begin position="113"/>
        <end position="135"/>
    </location>
</feature>
<dbReference type="InterPro" id="IPR002771">
    <property type="entry name" value="Multi_antbiot-R_MarC"/>
</dbReference>
<dbReference type="PANTHER" id="PTHR33508">
    <property type="entry name" value="UPF0056 MEMBRANE PROTEIN YHCE"/>
    <property type="match status" value="1"/>
</dbReference>
<sequence>MDWINADFIKVFTTLIALANPIGLVPIFLAMTQGRWESHRRSIALQASIAIIIILSISALAGDHLLEFFGISIHGFRIAGGILVMIMALSMMQAHTDDVRQTDEEANASQLRPAIAVVPLAMPITAGPGAISAMIVYANTIGVLISILASVALAFVLYIFMRSAPTIARLLGTVGMNVVTRIMGLLLASMAVEFIALGMKGLFPSLLG</sequence>
<dbReference type="GO" id="GO:0005886">
    <property type="term" value="C:plasma membrane"/>
    <property type="evidence" value="ECO:0007669"/>
    <property type="project" value="UniProtKB-SubCell"/>
</dbReference>
<evidence type="ECO:0000256" key="1">
    <source>
        <dbReference type="ARBA" id="ARBA00004651"/>
    </source>
</evidence>
<evidence type="ECO:0000256" key="2">
    <source>
        <dbReference type="ARBA" id="ARBA00009784"/>
    </source>
</evidence>
<keyword evidence="3" id="KW-1003">Cell membrane</keyword>
<dbReference type="AlphaFoldDB" id="A0A3M0A9M8"/>
<evidence type="ECO:0000256" key="4">
    <source>
        <dbReference type="ARBA" id="ARBA00022692"/>
    </source>
</evidence>
<evidence type="ECO:0000256" key="5">
    <source>
        <dbReference type="ARBA" id="ARBA00022989"/>
    </source>
</evidence>
<protein>
    <recommendedName>
        <fullName evidence="7">UPF0056 membrane protein</fullName>
    </recommendedName>
</protein>
<keyword evidence="5 7" id="KW-1133">Transmembrane helix</keyword>
<organism evidence="8 9">
    <name type="scientific">Umboniibacter marinipuniceus</name>
    <dbReference type="NCBI Taxonomy" id="569599"/>
    <lineage>
        <taxon>Bacteria</taxon>
        <taxon>Pseudomonadati</taxon>
        <taxon>Pseudomonadota</taxon>
        <taxon>Gammaproteobacteria</taxon>
        <taxon>Cellvibrionales</taxon>
        <taxon>Cellvibrionaceae</taxon>
        <taxon>Umboniibacter</taxon>
    </lineage>
</organism>
<feature type="transmembrane region" description="Helical" evidence="7">
    <location>
        <begin position="141"/>
        <end position="161"/>
    </location>
</feature>
<dbReference type="Proteomes" id="UP000267187">
    <property type="component" value="Unassembled WGS sequence"/>
</dbReference>
<dbReference type="Pfam" id="PF01914">
    <property type="entry name" value="MarC"/>
    <property type="match status" value="1"/>
</dbReference>
<dbReference type="RefSeq" id="WP_170150782.1">
    <property type="nucleotide sequence ID" value="NZ_REFJ01000002.1"/>
</dbReference>
<dbReference type="EMBL" id="REFJ01000002">
    <property type="protein sequence ID" value="RMA81237.1"/>
    <property type="molecule type" value="Genomic_DNA"/>
</dbReference>
<keyword evidence="4 7" id="KW-0812">Transmembrane</keyword>
<comment type="subcellular location">
    <subcellularLocation>
        <location evidence="1 7">Cell membrane</location>
        <topology evidence="1 7">Multi-pass membrane protein</topology>
    </subcellularLocation>
</comment>
<evidence type="ECO:0000313" key="8">
    <source>
        <dbReference type="EMBL" id="RMA81237.1"/>
    </source>
</evidence>
<feature type="transmembrane region" description="Helical" evidence="7">
    <location>
        <begin position="182"/>
        <end position="203"/>
    </location>
</feature>
<evidence type="ECO:0000256" key="6">
    <source>
        <dbReference type="ARBA" id="ARBA00023136"/>
    </source>
</evidence>
<dbReference type="PANTHER" id="PTHR33508:SF1">
    <property type="entry name" value="UPF0056 MEMBRANE PROTEIN YHCE"/>
    <property type="match status" value="1"/>
</dbReference>
<dbReference type="NCBIfam" id="TIGR00427">
    <property type="entry name" value="NAAT family transporter"/>
    <property type="match status" value="1"/>
</dbReference>
<proteinExistence type="inferred from homology"/>
<comment type="similarity">
    <text evidence="2 7">Belongs to the UPF0056 (MarC) family.</text>
</comment>
<evidence type="ECO:0000256" key="7">
    <source>
        <dbReference type="RuleBase" id="RU362048"/>
    </source>
</evidence>
<keyword evidence="6 7" id="KW-0472">Membrane</keyword>
<name>A0A3M0A9M8_9GAMM</name>
<keyword evidence="9" id="KW-1185">Reference proteome</keyword>
<gene>
    <name evidence="8" type="ORF">DFR27_1044</name>
</gene>
<feature type="transmembrane region" description="Helical" evidence="7">
    <location>
        <begin position="12"/>
        <end position="31"/>
    </location>
</feature>
<feature type="transmembrane region" description="Helical" evidence="7">
    <location>
        <begin position="68"/>
        <end position="92"/>
    </location>
</feature>
<accession>A0A3M0A9M8</accession>
<comment type="caution">
    <text evidence="8">The sequence shown here is derived from an EMBL/GenBank/DDBJ whole genome shotgun (WGS) entry which is preliminary data.</text>
</comment>
<evidence type="ECO:0000313" key="9">
    <source>
        <dbReference type="Proteomes" id="UP000267187"/>
    </source>
</evidence>